<evidence type="ECO:0000256" key="1">
    <source>
        <dbReference type="SAM" id="MobiDB-lite"/>
    </source>
</evidence>
<comment type="caution">
    <text evidence="2">The sequence shown here is derived from an EMBL/GenBank/DDBJ whole genome shotgun (WGS) entry which is preliminary data.</text>
</comment>
<dbReference type="Proteomes" id="UP001607303">
    <property type="component" value="Unassembled WGS sequence"/>
</dbReference>
<sequence>MRSYVLERVIAAGCEEPMNQPPFTVDLYANLLIVDREKKTVLGESNPAKNSQPPYNETRNIGSVDRETRRSHIELVLQRYDVALLAREHISETELSRPRAHRPGHLLVPTTARYISRRSHVPITYMEEYVRDEDSTAKNEAARRRSLVRSVAVAVAALLREGRESTHKKETGIGTKGRLLDSNKNVQFFNEIPKGILNLSGLREIDTTDGTMSSSLFSDRAPRGLTAGREVYCSP</sequence>
<evidence type="ECO:0000313" key="2">
    <source>
        <dbReference type="EMBL" id="KAL2742459.1"/>
    </source>
</evidence>
<reference evidence="2 3" key="1">
    <citation type="journal article" date="2024" name="Ann. Entomol. Soc. Am.">
        <title>Genomic analyses of the southern and eastern yellowjacket wasps (Hymenoptera: Vespidae) reveal evolutionary signatures of social life.</title>
        <authorList>
            <person name="Catto M.A."/>
            <person name="Caine P.B."/>
            <person name="Orr S.E."/>
            <person name="Hunt B.G."/>
            <person name="Goodisman M.A.D."/>
        </authorList>
    </citation>
    <scope>NUCLEOTIDE SEQUENCE [LARGE SCALE GENOMIC DNA]</scope>
    <source>
        <strain evidence="2">232</strain>
        <tissue evidence="2">Head and thorax</tissue>
    </source>
</reference>
<proteinExistence type="predicted"/>
<feature type="region of interest" description="Disordered" evidence="1">
    <location>
        <begin position="42"/>
        <end position="64"/>
    </location>
</feature>
<evidence type="ECO:0000313" key="3">
    <source>
        <dbReference type="Proteomes" id="UP001607303"/>
    </source>
</evidence>
<dbReference type="AlphaFoldDB" id="A0ABD2CBX7"/>
<dbReference type="EMBL" id="JAYRBN010000058">
    <property type="protein sequence ID" value="KAL2742459.1"/>
    <property type="molecule type" value="Genomic_DNA"/>
</dbReference>
<gene>
    <name evidence="2" type="ORF">V1477_010088</name>
</gene>
<accession>A0ABD2CBX7</accession>
<feature type="compositionally biased region" description="Polar residues" evidence="1">
    <location>
        <begin position="47"/>
        <end position="61"/>
    </location>
</feature>
<name>A0ABD2CBX7_VESMC</name>
<organism evidence="2 3">
    <name type="scientific">Vespula maculifrons</name>
    <name type="common">Eastern yellow jacket</name>
    <name type="synonym">Wasp</name>
    <dbReference type="NCBI Taxonomy" id="7453"/>
    <lineage>
        <taxon>Eukaryota</taxon>
        <taxon>Metazoa</taxon>
        <taxon>Ecdysozoa</taxon>
        <taxon>Arthropoda</taxon>
        <taxon>Hexapoda</taxon>
        <taxon>Insecta</taxon>
        <taxon>Pterygota</taxon>
        <taxon>Neoptera</taxon>
        <taxon>Endopterygota</taxon>
        <taxon>Hymenoptera</taxon>
        <taxon>Apocrita</taxon>
        <taxon>Aculeata</taxon>
        <taxon>Vespoidea</taxon>
        <taxon>Vespidae</taxon>
        <taxon>Vespinae</taxon>
        <taxon>Vespula</taxon>
    </lineage>
</organism>
<keyword evidence="3" id="KW-1185">Reference proteome</keyword>
<protein>
    <submittedName>
        <fullName evidence="2">Uncharacterized protein</fullName>
    </submittedName>
</protein>